<reference evidence="1 2" key="1">
    <citation type="submission" date="2018-07" db="EMBL/GenBank/DDBJ databases">
        <title>Brachybacteriurn paraconglorneratum KCTC 9916.</title>
        <authorList>
            <person name="Li Y."/>
        </authorList>
    </citation>
    <scope>NUCLEOTIDE SEQUENCE [LARGE SCALE GENOMIC DNA]</scope>
    <source>
        <strain evidence="1 2">KCTC 9916</strain>
    </source>
</reference>
<dbReference type="RefSeq" id="WP_126988780.1">
    <property type="nucleotide sequence ID" value="NZ_JALXWX010000015.1"/>
</dbReference>
<name>A0A426SGF9_9MICO</name>
<dbReference type="GeneID" id="78122513"/>
<evidence type="ECO:0000313" key="1">
    <source>
        <dbReference type="EMBL" id="RRR17080.1"/>
    </source>
</evidence>
<dbReference type="Pfam" id="PF13242">
    <property type="entry name" value="Hydrolase_like"/>
    <property type="match status" value="1"/>
</dbReference>
<keyword evidence="2" id="KW-1185">Reference proteome</keyword>
<dbReference type="PANTHER" id="PTHR19288">
    <property type="entry name" value="4-NITROPHENYLPHOSPHATASE-RELATED"/>
    <property type="match status" value="1"/>
</dbReference>
<dbReference type="GO" id="GO:0005737">
    <property type="term" value="C:cytoplasm"/>
    <property type="evidence" value="ECO:0007669"/>
    <property type="project" value="TreeGrafter"/>
</dbReference>
<dbReference type="InterPro" id="IPR006439">
    <property type="entry name" value="HAD-SF_hydro_IA"/>
</dbReference>
<dbReference type="NCBIfam" id="TIGR01460">
    <property type="entry name" value="HAD-SF-IIA"/>
    <property type="match status" value="1"/>
</dbReference>
<dbReference type="SUPFAM" id="SSF56784">
    <property type="entry name" value="HAD-like"/>
    <property type="match status" value="1"/>
</dbReference>
<dbReference type="InterPro" id="IPR036412">
    <property type="entry name" value="HAD-like_sf"/>
</dbReference>
<sequence length="342" mass="35718">MIRRPDPSLLDLHDALLFDLDGTLMHGARPIPHAVEAVETARAAGRSVVFATNNASRTPQQAADHLAVIGLEASPEEFVTSPQVASRLLAEDLAPGAKVLVVGGPSLADQLRADGLEPVETDAEDVVAVVQGWSPDLGWARLAEGAYAIRRGARWMATNVDATLPTERGLAPGNGSLVASLRHATGAEPEVAGKPEPGMFTVAATRIGARRPLVVGDRLDTDIEGAVRAGMDSLLVLTGVDTVETALHAEPVRRPTFISPDLVGIAAPFPLPVVDGDGARCGAVSVRREGEDIAVVHGEADDPRVLRAVLALLRATHPEHAWQGRLLSRDGATALPAAAAAR</sequence>
<proteinExistence type="predicted"/>
<dbReference type="PANTHER" id="PTHR19288:SF95">
    <property type="entry name" value="D-GLYCEROL 3-PHOSPHATE PHOSPHATASE"/>
    <property type="match status" value="1"/>
</dbReference>
<dbReference type="InterPro" id="IPR006357">
    <property type="entry name" value="HAD-SF_hydro_IIA"/>
</dbReference>
<protein>
    <submittedName>
        <fullName evidence="1">Haloacid dehalogenase</fullName>
    </submittedName>
</protein>
<dbReference type="AlphaFoldDB" id="A0A426SGF9"/>
<dbReference type="NCBIfam" id="TIGR01549">
    <property type="entry name" value="HAD-SF-IA-v1"/>
    <property type="match status" value="1"/>
</dbReference>
<dbReference type="GO" id="GO:0016791">
    <property type="term" value="F:phosphatase activity"/>
    <property type="evidence" value="ECO:0007669"/>
    <property type="project" value="TreeGrafter"/>
</dbReference>
<evidence type="ECO:0000313" key="2">
    <source>
        <dbReference type="Proteomes" id="UP000274327"/>
    </source>
</evidence>
<dbReference type="EMBL" id="QOCI01000018">
    <property type="protein sequence ID" value="RRR17080.1"/>
    <property type="molecule type" value="Genomic_DNA"/>
</dbReference>
<dbReference type="Proteomes" id="UP000274327">
    <property type="component" value="Unassembled WGS sequence"/>
</dbReference>
<dbReference type="Pfam" id="PF13344">
    <property type="entry name" value="Hydrolase_6"/>
    <property type="match status" value="1"/>
</dbReference>
<gene>
    <name evidence="1" type="ORF">DS079_15965</name>
</gene>
<dbReference type="InterPro" id="IPR023214">
    <property type="entry name" value="HAD_sf"/>
</dbReference>
<dbReference type="Gene3D" id="3.40.50.1000">
    <property type="entry name" value="HAD superfamily/HAD-like"/>
    <property type="match status" value="2"/>
</dbReference>
<organism evidence="1 2">
    <name type="scientific">Brachybacterium paraconglomeratum</name>
    <dbReference type="NCBI Taxonomy" id="173362"/>
    <lineage>
        <taxon>Bacteria</taxon>
        <taxon>Bacillati</taxon>
        <taxon>Actinomycetota</taxon>
        <taxon>Actinomycetes</taxon>
        <taxon>Micrococcales</taxon>
        <taxon>Dermabacteraceae</taxon>
        <taxon>Brachybacterium</taxon>
    </lineage>
</organism>
<comment type="caution">
    <text evidence="1">The sequence shown here is derived from an EMBL/GenBank/DDBJ whole genome shotgun (WGS) entry which is preliminary data.</text>
</comment>
<accession>A0A426SGF9</accession>